<reference evidence="3" key="1">
    <citation type="submission" date="2014-06" db="EMBL/GenBank/DDBJ databases">
        <authorList>
            <person name="Winans N.J."/>
            <person name="Newell P.D."/>
            <person name="Douglas A.E."/>
        </authorList>
    </citation>
    <scope>NUCLEOTIDE SEQUENCE [LARGE SCALE GENOMIC DNA]</scope>
</reference>
<dbReference type="RefSeq" id="WP_086659730.1">
    <property type="nucleotide sequence ID" value="NZ_JOPA01000029.1"/>
</dbReference>
<dbReference type="InterPro" id="IPR035994">
    <property type="entry name" value="Nucleoside_phosphorylase_sf"/>
</dbReference>
<dbReference type="InterPro" id="IPR000845">
    <property type="entry name" value="Nucleoside_phosphorylase_d"/>
</dbReference>
<feature type="domain" description="Nucleoside phosphorylase" evidence="1">
    <location>
        <begin position="371"/>
        <end position="608"/>
    </location>
</feature>
<gene>
    <name evidence="2" type="ORF">HK17_10125</name>
</gene>
<dbReference type="SUPFAM" id="SSF53167">
    <property type="entry name" value="Purine and uridine phosphorylases"/>
    <property type="match status" value="1"/>
</dbReference>
<proteinExistence type="predicted"/>
<dbReference type="GO" id="GO:0009116">
    <property type="term" value="P:nucleoside metabolic process"/>
    <property type="evidence" value="ECO:0007669"/>
    <property type="project" value="InterPro"/>
</dbReference>
<dbReference type="GO" id="GO:0008782">
    <property type="term" value="F:adenosylhomocysteine nucleosidase activity"/>
    <property type="evidence" value="ECO:0007669"/>
    <property type="project" value="TreeGrafter"/>
</dbReference>
<dbReference type="GO" id="GO:0005829">
    <property type="term" value="C:cytosol"/>
    <property type="evidence" value="ECO:0007669"/>
    <property type="project" value="TreeGrafter"/>
</dbReference>
<dbReference type="AlphaFoldDB" id="A0A252ARF4"/>
<dbReference type="GO" id="GO:0019284">
    <property type="term" value="P:L-methionine salvage from S-adenosylmethionine"/>
    <property type="evidence" value="ECO:0007669"/>
    <property type="project" value="TreeGrafter"/>
</dbReference>
<evidence type="ECO:0000259" key="1">
    <source>
        <dbReference type="Pfam" id="PF01048"/>
    </source>
</evidence>
<dbReference type="PANTHER" id="PTHR46832:SF1">
    <property type="entry name" value="5'-METHYLTHIOADENOSINE_S-ADENOSYLHOMOCYSTEINE NUCLEOSIDASE"/>
    <property type="match status" value="1"/>
</dbReference>
<evidence type="ECO:0000313" key="2">
    <source>
        <dbReference type="EMBL" id="OUI92545.1"/>
    </source>
</evidence>
<dbReference type="Gene3D" id="3.40.50.1580">
    <property type="entry name" value="Nucleoside phosphorylase domain"/>
    <property type="match status" value="1"/>
</dbReference>
<accession>A0A252ARF4</accession>
<name>A0A252ARF4_9PROT</name>
<dbReference type="GO" id="GO:0008930">
    <property type="term" value="F:methylthioadenosine nucleosidase activity"/>
    <property type="evidence" value="ECO:0007669"/>
    <property type="project" value="TreeGrafter"/>
</dbReference>
<dbReference type="Pfam" id="PF01048">
    <property type="entry name" value="PNP_UDP_1"/>
    <property type="match status" value="1"/>
</dbReference>
<dbReference type="EMBL" id="JOPA01000029">
    <property type="protein sequence ID" value="OUI92545.1"/>
    <property type="molecule type" value="Genomic_DNA"/>
</dbReference>
<organism evidence="2 3">
    <name type="scientific">Acetobacter indonesiensis</name>
    <dbReference type="NCBI Taxonomy" id="104101"/>
    <lineage>
        <taxon>Bacteria</taxon>
        <taxon>Pseudomonadati</taxon>
        <taxon>Pseudomonadota</taxon>
        <taxon>Alphaproteobacteria</taxon>
        <taxon>Acetobacterales</taxon>
        <taxon>Acetobacteraceae</taxon>
        <taxon>Acetobacter</taxon>
    </lineage>
</organism>
<protein>
    <recommendedName>
        <fullName evidence="1">Nucleoside phosphorylase domain-containing protein</fullName>
    </recommendedName>
</protein>
<comment type="caution">
    <text evidence="2">The sequence shown here is derived from an EMBL/GenBank/DDBJ whole genome shotgun (WGS) entry which is preliminary data.</text>
</comment>
<sequence>MRKNLFLHFLNRDTREIVRLYDMFGDGMHAHMIRGPMNACAILCEDFCVAPPGFVVEDKYAFELFEIQSAYLEKGLVRLPMRETNLIDFAEKKRLEYSFARNRYSGLYDDTRMNLLNSHGAALIPRKIQIGPAIVDGFMKGVDTRLQAWAGIRQKAASGVIENMRAIPARLADDGKALTWSIIEPNLVESPSPLRQQMRDALQYTYFQEYCREFRAIVLADIPHIPVEFCLPVERTVYSMRRLRVFLASMNADRLLLEASADTIMSFRRCAGFIELIDAYCAFAKMFPKDTDLQFHLSKAIERTPYEWSRIPERFNPAICDPSDFEVVEIASACGELAAILTMEHKLPRRGSDEPRKMQKATTVSKGRQLKIAIFVALEEELNVLIKHFSLTRAAGSPAAIGKINDVEVDVLCPRAMGRVAAAVETMRYLSKYRTPDLLFCVGLAGGFTESTIEPGAVICVETVVDLANRKVTDDESGVAQSKFRRRDFDCARAVYEIAQSHEFDLSTWASYSAAEFDWPRGRTPSLWEGKIASADEVVASDDHRQKMVASVDKLYGIEMEAGGVCAAAAAFKVPVSVLRVVSDMADPSKADDKWRVTGMKTLAELLKRLPLDRVIALVKQ</sequence>
<evidence type="ECO:0000313" key="3">
    <source>
        <dbReference type="Proteomes" id="UP000194641"/>
    </source>
</evidence>
<dbReference type="PANTHER" id="PTHR46832">
    <property type="entry name" value="5'-METHYLTHIOADENOSINE/S-ADENOSYLHOMOCYSTEINE NUCLEOSIDASE"/>
    <property type="match status" value="1"/>
</dbReference>
<dbReference type="Proteomes" id="UP000194641">
    <property type="component" value="Unassembled WGS sequence"/>
</dbReference>